<keyword evidence="10" id="KW-1185">Reference proteome</keyword>
<evidence type="ECO:0000259" key="8">
    <source>
        <dbReference type="Pfam" id="PF01757"/>
    </source>
</evidence>
<evidence type="ECO:0000256" key="6">
    <source>
        <dbReference type="ARBA" id="ARBA00023136"/>
    </source>
</evidence>
<sequence length="340" mass="38929">MTPSDNTQNRTDNLKREPRSDLLKAAAIYGVVAIHTPGPEDDLTSCFRFCVPVFIILWAMHYELGLSKRSPVQARRYVMNRLISLAFPYSIWTAIYLFLFHTREQWLNTPYTTIANGWLGGYGWPGQYYFVVLFQLTVIFPFFRGIFQSRLLYPILILGLIVTLISEAFLWKFHFVSGMGDRLFVYWIPYLALGITLSRPPIPSLLPNFLMVIISIIALSVCKYEQAWLASQSDRASPYILVSVYVGSIFLAWASFFRSRQTELFTTKVVTAIEFVGRNTFPIFLLNPLVIYLLPPEIAAPIHNNSGIAKHYILAMLVLIICLCLARVLRWLRMGSFIGT</sequence>
<evidence type="ECO:0000256" key="1">
    <source>
        <dbReference type="ARBA" id="ARBA00004651"/>
    </source>
</evidence>
<dbReference type="PANTHER" id="PTHR40074">
    <property type="entry name" value="O-ACETYLTRANSFERASE WECH"/>
    <property type="match status" value="1"/>
</dbReference>
<protein>
    <submittedName>
        <fullName evidence="9">Acyltransferase</fullName>
    </submittedName>
</protein>
<dbReference type="Proteomes" id="UP000676194">
    <property type="component" value="Chromosome"/>
</dbReference>
<evidence type="ECO:0000313" key="10">
    <source>
        <dbReference type="Proteomes" id="UP000676194"/>
    </source>
</evidence>
<dbReference type="Pfam" id="PF01757">
    <property type="entry name" value="Acyl_transf_3"/>
    <property type="match status" value="1"/>
</dbReference>
<keyword evidence="6 7" id="KW-0472">Membrane</keyword>
<evidence type="ECO:0000313" key="9">
    <source>
        <dbReference type="EMBL" id="QVL33803.1"/>
    </source>
</evidence>
<gene>
    <name evidence="9" type="ORF">KIH39_07815</name>
</gene>
<evidence type="ECO:0000256" key="2">
    <source>
        <dbReference type="ARBA" id="ARBA00007400"/>
    </source>
</evidence>
<dbReference type="RefSeq" id="WP_213498785.1">
    <property type="nucleotide sequence ID" value="NZ_CP074694.1"/>
</dbReference>
<keyword evidence="4 7" id="KW-0812">Transmembrane</keyword>
<dbReference type="GO" id="GO:0009246">
    <property type="term" value="P:enterobacterial common antigen biosynthetic process"/>
    <property type="evidence" value="ECO:0007669"/>
    <property type="project" value="TreeGrafter"/>
</dbReference>
<evidence type="ECO:0000256" key="5">
    <source>
        <dbReference type="ARBA" id="ARBA00022989"/>
    </source>
</evidence>
<keyword evidence="9" id="KW-0012">Acyltransferase</keyword>
<reference evidence="9" key="1">
    <citation type="submission" date="2021-05" db="EMBL/GenBank/DDBJ databases">
        <title>Complete genome sequence of the cellulolytic planctomycete Telmatocola sphagniphila SP2T and characterization of the first cellulase from planctomycetes.</title>
        <authorList>
            <person name="Rakitin A.L."/>
            <person name="Beletsky A.V."/>
            <person name="Naumoff D.G."/>
            <person name="Kulichevskaya I.S."/>
            <person name="Mardanov A.V."/>
            <person name="Ravin N.V."/>
            <person name="Dedysh S.N."/>
        </authorList>
    </citation>
    <scope>NUCLEOTIDE SEQUENCE</scope>
    <source>
        <strain evidence="9">SP2T</strain>
    </source>
</reference>
<dbReference type="GO" id="GO:0016413">
    <property type="term" value="F:O-acetyltransferase activity"/>
    <property type="evidence" value="ECO:0007669"/>
    <property type="project" value="TreeGrafter"/>
</dbReference>
<keyword evidence="3" id="KW-1003">Cell membrane</keyword>
<comment type="similarity">
    <text evidence="2">Belongs to the acyltransferase 3 family.</text>
</comment>
<name>A0A8E6EZJ1_9BACT</name>
<accession>A0A8E6EZJ1</accession>
<keyword evidence="5 7" id="KW-1133">Transmembrane helix</keyword>
<feature type="transmembrane region" description="Helical" evidence="7">
    <location>
        <begin position="151"/>
        <end position="171"/>
    </location>
</feature>
<feature type="transmembrane region" description="Helical" evidence="7">
    <location>
        <begin position="78"/>
        <end position="99"/>
    </location>
</feature>
<feature type="transmembrane region" description="Helical" evidence="7">
    <location>
        <begin position="209"/>
        <end position="230"/>
    </location>
</feature>
<feature type="domain" description="Acyltransferase 3" evidence="8">
    <location>
        <begin position="20"/>
        <end position="326"/>
    </location>
</feature>
<evidence type="ECO:0000256" key="7">
    <source>
        <dbReference type="SAM" id="Phobius"/>
    </source>
</evidence>
<comment type="subcellular location">
    <subcellularLocation>
        <location evidence="1">Cell membrane</location>
        <topology evidence="1">Multi-pass membrane protein</topology>
    </subcellularLocation>
</comment>
<feature type="transmembrane region" description="Helical" evidence="7">
    <location>
        <begin position="311"/>
        <end position="329"/>
    </location>
</feature>
<evidence type="ECO:0000256" key="3">
    <source>
        <dbReference type="ARBA" id="ARBA00022475"/>
    </source>
</evidence>
<dbReference type="KEGG" id="tsph:KIH39_07815"/>
<organism evidence="9 10">
    <name type="scientific">Telmatocola sphagniphila</name>
    <dbReference type="NCBI Taxonomy" id="1123043"/>
    <lineage>
        <taxon>Bacteria</taxon>
        <taxon>Pseudomonadati</taxon>
        <taxon>Planctomycetota</taxon>
        <taxon>Planctomycetia</taxon>
        <taxon>Gemmatales</taxon>
        <taxon>Gemmataceae</taxon>
    </lineage>
</organism>
<feature type="transmembrane region" description="Helical" evidence="7">
    <location>
        <begin position="269"/>
        <end position="291"/>
    </location>
</feature>
<keyword evidence="9" id="KW-0808">Transferase</keyword>
<proteinExistence type="inferred from homology"/>
<feature type="transmembrane region" description="Helical" evidence="7">
    <location>
        <begin position="126"/>
        <end position="144"/>
    </location>
</feature>
<dbReference type="InterPro" id="IPR002656">
    <property type="entry name" value="Acyl_transf_3_dom"/>
</dbReference>
<evidence type="ECO:0000256" key="4">
    <source>
        <dbReference type="ARBA" id="ARBA00022692"/>
    </source>
</evidence>
<dbReference type="PANTHER" id="PTHR40074:SF2">
    <property type="entry name" value="O-ACETYLTRANSFERASE WECH"/>
    <property type="match status" value="1"/>
</dbReference>
<dbReference type="AlphaFoldDB" id="A0A8E6EZJ1"/>
<dbReference type="EMBL" id="CP074694">
    <property type="protein sequence ID" value="QVL33803.1"/>
    <property type="molecule type" value="Genomic_DNA"/>
</dbReference>
<feature type="transmembrane region" description="Helical" evidence="7">
    <location>
        <begin position="236"/>
        <end position="257"/>
    </location>
</feature>
<dbReference type="GO" id="GO:0005886">
    <property type="term" value="C:plasma membrane"/>
    <property type="evidence" value="ECO:0007669"/>
    <property type="project" value="UniProtKB-SubCell"/>
</dbReference>